<dbReference type="EMBL" id="BTGU01000281">
    <property type="protein sequence ID" value="GMN66034.1"/>
    <property type="molecule type" value="Genomic_DNA"/>
</dbReference>
<dbReference type="Proteomes" id="UP001187192">
    <property type="component" value="Unassembled WGS sequence"/>
</dbReference>
<reference evidence="1" key="1">
    <citation type="submission" date="2023-07" db="EMBL/GenBank/DDBJ databases">
        <title>draft genome sequence of fig (Ficus carica).</title>
        <authorList>
            <person name="Takahashi T."/>
            <person name="Nishimura K."/>
        </authorList>
    </citation>
    <scope>NUCLEOTIDE SEQUENCE</scope>
</reference>
<keyword evidence="2" id="KW-1185">Reference proteome</keyword>
<gene>
    <name evidence="1" type="ORF">TIFTF001_035102</name>
</gene>
<evidence type="ECO:0000313" key="2">
    <source>
        <dbReference type="Proteomes" id="UP001187192"/>
    </source>
</evidence>
<protein>
    <submittedName>
        <fullName evidence="1">Uncharacterized protein</fullName>
    </submittedName>
</protein>
<evidence type="ECO:0000313" key="1">
    <source>
        <dbReference type="EMBL" id="GMN66034.1"/>
    </source>
</evidence>
<dbReference type="AlphaFoldDB" id="A0AA88J9F2"/>
<proteinExistence type="predicted"/>
<organism evidence="1 2">
    <name type="scientific">Ficus carica</name>
    <name type="common">Common fig</name>
    <dbReference type="NCBI Taxonomy" id="3494"/>
    <lineage>
        <taxon>Eukaryota</taxon>
        <taxon>Viridiplantae</taxon>
        <taxon>Streptophyta</taxon>
        <taxon>Embryophyta</taxon>
        <taxon>Tracheophyta</taxon>
        <taxon>Spermatophyta</taxon>
        <taxon>Magnoliopsida</taxon>
        <taxon>eudicotyledons</taxon>
        <taxon>Gunneridae</taxon>
        <taxon>Pentapetalae</taxon>
        <taxon>rosids</taxon>
        <taxon>fabids</taxon>
        <taxon>Rosales</taxon>
        <taxon>Moraceae</taxon>
        <taxon>Ficeae</taxon>
        <taxon>Ficus</taxon>
    </lineage>
</organism>
<sequence>MSYPVQLPIDHGVPCRGVSDFTSLLPVLQQSRYDEVVDDRIHPSSNFLGVEYLFAIIYVGLIETLNGDRDQTICINPGS</sequence>
<comment type="caution">
    <text evidence="1">The sequence shown here is derived from an EMBL/GenBank/DDBJ whole genome shotgun (WGS) entry which is preliminary data.</text>
</comment>
<name>A0AA88J9F2_FICCA</name>
<accession>A0AA88J9F2</accession>